<protein>
    <submittedName>
        <fullName evidence="2">Uncharacterized protein</fullName>
    </submittedName>
</protein>
<evidence type="ECO:0000256" key="1">
    <source>
        <dbReference type="SAM" id="MobiDB-lite"/>
    </source>
</evidence>
<gene>
    <name evidence="2" type="ORF">V6N11_033869</name>
</gene>
<dbReference type="Proteomes" id="UP001396334">
    <property type="component" value="Unassembled WGS sequence"/>
</dbReference>
<evidence type="ECO:0000313" key="2">
    <source>
        <dbReference type="EMBL" id="KAK9018822.1"/>
    </source>
</evidence>
<name>A0ABR2S0V7_9ROSI</name>
<sequence>MSPQRDNIGSLYATDNDPPSTKFKTPEGGAKSIDANSVCLAPKKAKIRYFAKFVEDEAFVEVFGKLECHLTCSKFNVLKS</sequence>
<dbReference type="EMBL" id="JBBPBN010000018">
    <property type="protein sequence ID" value="KAK9018822.1"/>
    <property type="molecule type" value="Genomic_DNA"/>
</dbReference>
<reference evidence="2 3" key="1">
    <citation type="journal article" date="2024" name="G3 (Bethesda)">
        <title>Genome assembly of Hibiscus sabdariffa L. provides insights into metabolisms of medicinal natural products.</title>
        <authorList>
            <person name="Kim T."/>
        </authorList>
    </citation>
    <scope>NUCLEOTIDE SEQUENCE [LARGE SCALE GENOMIC DNA]</scope>
    <source>
        <strain evidence="2">TK-2024</strain>
        <tissue evidence="2">Old leaves</tissue>
    </source>
</reference>
<feature type="region of interest" description="Disordered" evidence="1">
    <location>
        <begin position="1"/>
        <end position="29"/>
    </location>
</feature>
<keyword evidence="3" id="KW-1185">Reference proteome</keyword>
<organism evidence="2 3">
    <name type="scientific">Hibiscus sabdariffa</name>
    <name type="common">roselle</name>
    <dbReference type="NCBI Taxonomy" id="183260"/>
    <lineage>
        <taxon>Eukaryota</taxon>
        <taxon>Viridiplantae</taxon>
        <taxon>Streptophyta</taxon>
        <taxon>Embryophyta</taxon>
        <taxon>Tracheophyta</taxon>
        <taxon>Spermatophyta</taxon>
        <taxon>Magnoliopsida</taxon>
        <taxon>eudicotyledons</taxon>
        <taxon>Gunneridae</taxon>
        <taxon>Pentapetalae</taxon>
        <taxon>rosids</taxon>
        <taxon>malvids</taxon>
        <taxon>Malvales</taxon>
        <taxon>Malvaceae</taxon>
        <taxon>Malvoideae</taxon>
        <taxon>Hibiscus</taxon>
    </lineage>
</organism>
<accession>A0ABR2S0V7</accession>
<proteinExistence type="predicted"/>
<evidence type="ECO:0000313" key="3">
    <source>
        <dbReference type="Proteomes" id="UP001396334"/>
    </source>
</evidence>
<comment type="caution">
    <text evidence="2">The sequence shown here is derived from an EMBL/GenBank/DDBJ whole genome shotgun (WGS) entry which is preliminary data.</text>
</comment>